<accession>A0A7R7EJS0</accession>
<protein>
    <submittedName>
        <fullName evidence="1">Uncharacterized protein</fullName>
    </submittedName>
</protein>
<proteinExistence type="predicted"/>
<reference evidence="1 2" key="1">
    <citation type="submission" date="2020-11" db="EMBL/GenBank/DDBJ databases">
        <title>Draft genome sequencing of a Lachnospiraceae strain isolated from anoxic soil subjected to BSD treatment.</title>
        <authorList>
            <person name="Uek A."/>
            <person name="Tonouchi A."/>
        </authorList>
    </citation>
    <scope>NUCLEOTIDE SEQUENCE [LARGE SCALE GENOMIC DNA]</scope>
    <source>
        <strain evidence="1 2">TB5</strain>
    </source>
</reference>
<organism evidence="1 2">
    <name type="scientific">Anaeromicropila herbilytica</name>
    <dbReference type="NCBI Taxonomy" id="2785025"/>
    <lineage>
        <taxon>Bacteria</taxon>
        <taxon>Bacillati</taxon>
        <taxon>Bacillota</taxon>
        <taxon>Clostridia</taxon>
        <taxon>Lachnospirales</taxon>
        <taxon>Lachnospiraceae</taxon>
        <taxon>Anaeromicropila</taxon>
    </lineage>
</organism>
<sequence>MSLNNYPTELDLLNERFQRPSKQLALSTPYNLSYFEQYPNYIFQNPDQVIIAYFGVLKQAANMTTYTCGCGSIGDTKQPYPYAYELFTKEYQKVHTYNEFLDSFLGIGHISFLKIYEAYSSPSTPNDMKYYLIEYEIISEQNIPNSNSEEPMNTKNKTCNFSYYYGIATVQYSSDNGWKISDINTLREDFLCAPFHSWFYQSESIIQLIYVDALHIVEQIDDTVIINDTLSIYASGHNQKYRFDFVRLTNGYDILLHEYILINNSWMEGNFLGKQWSSLKFSIDNFIS</sequence>
<dbReference type="KEGG" id="ahb:bsdtb5_17100"/>
<dbReference type="RefSeq" id="WP_271715636.1">
    <property type="nucleotide sequence ID" value="NZ_AP024169.1"/>
</dbReference>
<dbReference type="Proteomes" id="UP000595897">
    <property type="component" value="Chromosome"/>
</dbReference>
<dbReference type="EMBL" id="AP024169">
    <property type="protein sequence ID" value="BCN30415.1"/>
    <property type="molecule type" value="Genomic_DNA"/>
</dbReference>
<keyword evidence="2" id="KW-1185">Reference proteome</keyword>
<gene>
    <name evidence="1" type="ORF">bsdtb5_17100</name>
</gene>
<dbReference type="AlphaFoldDB" id="A0A7R7EJS0"/>
<evidence type="ECO:0000313" key="2">
    <source>
        <dbReference type="Proteomes" id="UP000595897"/>
    </source>
</evidence>
<name>A0A7R7EJS0_9FIRM</name>
<evidence type="ECO:0000313" key="1">
    <source>
        <dbReference type="EMBL" id="BCN30415.1"/>
    </source>
</evidence>